<gene>
    <name evidence="1" type="ORF">AVEN_252855_1</name>
</gene>
<reference evidence="1 2" key="1">
    <citation type="journal article" date="2019" name="Sci. Rep.">
        <title>Orb-weaving spider Araneus ventricosus genome elucidates the spidroin gene catalogue.</title>
        <authorList>
            <person name="Kono N."/>
            <person name="Nakamura H."/>
            <person name="Ohtoshi R."/>
            <person name="Moran D.A.P."/>
            <person name="Shinohara A."/>
            <person name="Yoshida Y."/>
            <person name="Fujiwara M."/>
            <person name="Mori M."/>
            <person name="Tomita M."/>
            <person name="Arakawa K."/>
        </authorList>
    </citation>
    <scope>NUCLEOTIDE SEQUENCE [LARGE SCALE GENOMIC DNA]</scope>
</reference>
<dbReference type="Proteomes" id="UP000499080">
    <property type="component" value="Unassembled WGS sequence"/>
</dbReference>
<evidence type="ECO:0000313" key="1">
    <source>
        <dbReference type="EMBL" id="GBN36448.1"/>
    </source>
</evidence>
<dbReference type="AlphaFoldDB" id="A0A4Y2NAI8"/>
<organism evidence="1 2">
    <name type="scientific">Araneus ventricosus</name>
    <name type="common">Orbweaver spider</name>
    <name type="synonym">Epeira ventricosa</name>
    <dbReference type="NCBI Taxonomy" id="182803"/>
    <lineage>
        <taxon>Eukaryota</taxon>
        <taxon>Metazoa</taxon>
        <taxon>Ecdysozoa</taxon>
        <taxon>Arthropoda</taxon>
        <taxon>Chelicerata</taxon>
        <taxon>Arachnida</taxon>
        <taxon>Araneae</taxon>
        <taxon>Araneomorphae</taxon>
        <taxon>Entelegynae</taxon>
        <taxon>Araneoidea</taxon>
        <taxon>Araneidae</taxon>
        <taxon>Araneus</taxon>
    </lineage>
</organism>
<accession>A0A4Y2NAI8</accession>
<protein>
    <submittedName>
        <fullName evidence="1">Uncharacterized protein</fullName>
    </submittedName>
</protein>
<keyword evidence="2" id="KW-1185">Reference proteome</keyword>
<proteinExistence type="predicted"/>
<comment type="caution">
    <text evidence="1">The sequence shown here is derived from an EMBL/GenBank/DDBJ whole genome shotgun (WGS) entry which is preliminary data.</text>
</comment>
<name>A0A4Y2NAI8_ARAVE</name>
<evidence type="ECO:0000313" key="2">
    <source>
        <dbReference type="Proteomes" id="UP000499080"/>
    </source>
</evidence>
<dbReference type="EMBL" id="BGPR01008844">
    <property type="protein sequence ID" value="GBN36448.1"/>
    <property type="molecule type" value="Genomic_DNA"/>
</dbReference>
<sequence>MEQAAEKASLVAVDKQKLYSYYFNKRSPVRTFNIEEKVVLLILDSAARWPGPGEIVQFHPSHSYEVKLADGTVRHVQVNKNPEILSTFSRCWSHLWGKLCFWGDQPNSQHIGYRFS</sequence>